<feature type="domain" description="C2H2-type" evidence="8">
    <location>
        <begin position="282"/>
        <end position="310"/>
    </location>
</feature>
<dbReference type="SMART" id="SM00355">
    <property type="entry name" value="ZnF_C2H2"/>
    <property type="match status" value="5"/>
</dbReference>
<evidence type="ECO:0000256" key="2">
    <source>
        <dbReference type="ARBA" id="ARBA00022737"/>
    </source>
</evidence>
<proteinExistence type="predicted"/>
<organism evidence="10 11">
    <name type="scientific">Pararge aegeria aegeria</name>
    <dbReference type="NCBI Taxonomy" id="348720"/>
    <lineage>
        <taxon>Eukaryota</taxon>
        <taxon>Metazoa</taxon>
        <taxon>Ecdysozoa</taxon>
        <taxon>Arthropoda</taxon>
        <taxon>Hexapoda</taxon>
        <taxon>Insecta</taxon>
        <taxon>Pterygota</taxon>
        <taxon>Neoptera</taxon>
        <taxon>Endopterygota</taxon>
        <taxon>Lepidoptera</taxon>
        <taxon>Glossata</taxon>
        <taxon>Ditrysia</taxon>
        <taxon>Papilionoidea</taxon>
        <taxon>Nymphalidae</taxon>
        <taxon>Satyrinae</taxon>
        <taxon>Satyrini</taxon>
        <taxon>Parargina</taxon>
        <taxon>Pararge</taxon>
    </lineage>
</organism>
<name>A0A8S4RTF6_9NEOP</name>
<dbReference type="OrthoDB" id="3176202at2759"/>
<dbReference type="SUPFAM" id="SSF57667">
    <property type="entry name" value="beta-beta-alpha zinc fingers"/>
    <property type="match status" value="3"/>
</dbReference>
<evidence type="ECO:0000313" key="11">
    <source>
        <dbReference type="Proteomes" id="UP000838756"/>
    </source>
</evidence>
<keyword evidence="11" id="KW-1185">Reference proteome</keyword>
<feature type="binding site" evidence="6">
    <location>
        <position position="86"/>
    </location>
    <ligand>
        <name>Zn(2+)</name>
        <dbReference type="ChEBI" id="CHEBI:29105"/>
    </ligand>
</feature>
<dbReference type="InterPro" id="IPR013087">
    <property type="entry name" value="Znf_C2H2_type"/>
</dbReference>
<dbReference type="FunFam" id="3.30.160.60:FF:000065">
    <property type="entry name" value="B-cell CLL/lymphoma 6, member B"/>
    <property type="match status" value="1"/>
</dbReference>
<dbReference type="InterPro" id="IPR036236">
    <property type="entry name" value="Znf_C2H2_sf"/>
</dbReference>
<feature type="domain" description="C2H2-type" evidence="8">
    <location>
        <begin position="225"/>
        <end position="252"/>
    </location>
</feature>
<evidence type="ECO:0000259" key="9">
    <source>
        <dbReference type="PROSITE" id="PS51915"/>
    </source>
</evidence>
<keyword evidence="1 6" id="KW-0479">Metal-binding</keyword>
<dbReference type="Pfam" id="PF00096">
    <property type="entry name" value="zf-C2H2"/>
    <property type="match status" value="3"/>
</dbReference>
<feature type="signal peptide" evidence="7">
    <location>
        <begin position="1"/>
        <end position="17"/>
    </location>
</feature>
<dbReference type="PROSITE" id="PS51915">
    <property type="entry name" value="ZAD"/>
    <property type="match status" value="1"/>
</dbReference>
<keyword evidence="2" id="KW-0677">Repeat</keyword>
<reference evidence="10" key="1">
    <citation type="submission" date="2022-03" db="EMBL/GenBank/DDBJ databases">
        <authorList>
            <person name="Lindestad O."/>
        </authorList>
    </citation>
    <scope>NUCLEOTIDE SEQUENCE</scope>
</reference>
<dbReference type="PROSITE" id="PS50157">
    <property type="entry name" value="ZINC_FINGER_C2H2_2"/>
    <property type="match status" value="4"/>
</dbReference>
<dbReference type="EMBL" id="CAKXAJ010025461">
    <property type="protein sequence ID" value="CAH2239787.1"/>
    <property type="molecule type" value="Genomic_DNA"/>
</dbReference>
<evidence type="ECO:0000259" key="8">
    <source>
        <dbReference type="PROSITE" id="PS50157"/>
    </source>
</evidence>
<dbReference type="Proteomes" id="UP000838756">
    <property type="component" value="Unassembled WGS sequence"/>
</dbReference>
<dbReference type="GO" id="GO:0005634">
    <property type="term" value="C:nucleus"/>
    <property type="evidence" value="ECO:0007669"/>
    <property type="project" value="InterPro"/>
</dbReference>
<evidence type="ECO:0000256" key="1">
    <source>
        <dbReference type="ARBA" id="ARBA00022723"/>
    </source>
</evidence>
<keyword evidence="3 5" id="KW-0863">Zinc-finger</keyword>
<evidence type="ECO:0000313" key="10">
    <source>
        <dbReference type="EMBL" id="CAH2239787.1"/>
    </source>
</evidence>
<feature type="domain" description="C2H2-type" evidence="8">
    <location>
        <begin position="253"/>
        <end position="281"/>
    </location>
</feature>
<feature type="binding site" evidence="6">
    <location>
        <position position="45"/>
    </location>
    <ligand>
        <name>Zn(2+)</name>
        <dbReference type="ChEBI" id="CHEBI:29105"/>
    </ligand>
</feature>
<accession>A0A8S4RTF6</accession>
<feature type="chain" id="PRO_5035852707" evidence="7">
    <location>
        <begin position="18"/>
        <end position="354"/>
    </location>
</feature>
<dbReference type="Pfam" id="PF07776">
    <property type="entry name" value="zf-AD"/>
    <property type="match status" value="1"/>
</dbReference>
<dbReference type="SMART" id="SM00868">
    <property type="entry name" value="zf-AD"/>
    <property type="match status" value="1"/>
</dbReference>
<dbReference type="PROSITE" id="PS00028">
    <property type="entry name" value="ZINC_FINGER_C2H2_1"/>
    <property type="match status" value="2"/>
</dbReference>
<evidence type="ECO:0000256" key="5">
    <source>
        <dbReference type="PROSITE-ProRule" id="PRU00042"/>
    </source>
</evidence>
<comment type="caution">
    <text evidence="10">The sequence shown here is derived from an EMBL/GenBank/DDBJ whole genome shotgun (WGS) entry which is preliminary data.</text>
</comment>
<feature type="binding site" evidence="6">
    <location>
        <position position="42"/>
    </location>
    <ligand>
        <name>Zn(2+)</name>
        <dbReference type="ChEBI" id="CHEBI:29105"/>
    </ligand>
</feature>
<dbReference type="Gene3D" id="3.40.1800.20">
    <property type="match status" value="1"/>
</dbReference>
<feature type="domain" description="C2H2-type" evidence="8">
    <location>
        <begin position="197"/>
        <end position="224"/>
    </location>
</feature>
<evidence type="ECO:0000256" key="7">
    <source>
        <dbReference type="SAM" id="SignalP"/>
    </source>
</evidence>
<dbReference type="SUPFAM" id="SSF57716">
    <property type="entry name" value="Glucocorticoid receptor-like (DNA-binding domain)"/>
    <property type="match status" value="1"/>
</dbReference>
<dbReference type="PANTHER" id="PTHR24379">
    <property type="entry name" value="KRAB AND ZINC FINGER DOMAIN-CONTAINING"/>
    <property type="match status" value="1"/>
</dbReference>
<dbReference type="AlphaFoldDB" id="A0A8S4RTF6"/>
<sequence length="354" mass="40674">MSSILLLKSMLFASVLQKTKKQKKKIKAKKSAAVKSICPEMCRVCNLEVGIVPIFKNCLQPNIANEIENFGGVRISKKDKLSKQLCQKCLDLLNGCITFREMCQRNNNEVIELSIKKETEINNYLEDTLALPESDDSFNIPSPEVSEDNNLEIWGCTACSKNFSDLDSYNAHFPECIENKQSSNKSKTPKEKTRNEFLCDICGKVTRSNANLIVHMSIHDNVFPFKCEECPYMGRTMDLLKMHKRSHLADKPFKCSQCPKSASSSSNLAKHVRHVHNRSRDFKCSYCDKAFGFRYDVKKHIRDIHLRQGTVECDICFKKFNTKKILQGHRVKIHKIKGDRHGRLPSYLQCQREQ</sequence>
<feature type="domain" description="ZAD" evidence="9">
    <location>
        <begin position="40"/>
        <end position="113"/>
    </location>
</feature>
<evidence type="ECO:0000256" key="3">
    <source>
        <dbReference type="ARBA" id="ARBA00022771"/>
    </source>
</evidence>
<dbReference type="GO" id="GO:0008270">
    <property type="term" value="F:zinc ion binding"/>
    <property type="evidence" value="ECO:0007669"/>
    <property type="project" value="UniProtKB-UniRule"/>
</dbReference>
<dbReference type="Gene3D" id="3.30.160.60">
    <property type="entry name" value="Classic Zinc Finger"/>
    <property type="match status" value="3"/>
</dbReference>
<keyword evidence="7" id="KW-0732">Signal</keyword>
<dbReference type="InterPro" id="IPR012934">
    <property type="entry name" value="Znf_AD"/>
</dbReference>
<evidence type="ECO:0000256" key="4">
    <source>
        <dbReference type="ARBA" id="ARBA00022833"/>
    </source>
</evidence>
<dbReference type="PANTHER" id="PTHR24379:SF121">
    <property type="entry name" value="C2H2-TYPE DOMAIN-CONTAINING PROTEIN"/>
    <property type="match status" value="1"/>
</dbReference>
<gene>
    <name evidence="10" type="primary">jg20722</name>
    <name evidence="10" type="ORF">PAEG_LOCUS16442</name>
</gene>
<evidence type="ECO:0000256" key="6">
    <source>
        <dbReference type="PROSITE-ProRule" id="PRU01263"/>
    </source>
</evidence>
<feature type="binding site" evidence="6">
    <location>
        <position position="89"/>
    </location>
    <ligand>
        <name>Zn(2+)</name>
        <dbReference type="ChEBI" id="CHEBI:29105"/>
    </ligand>
</feature>
<keyword evidence="4 6" id="KW-0862">Zinc</keyword>
<protein>
    <submittedName>
        <fullName evidence="10">Jg20722 protein</fullName>
    </submittedName>
</protein>